<gene>
    <name evidence="2" type="ORF">MtrunA17_Chr2g0305681</name>
</gene>
<accession>A0A396JBU7</accession>
<evidence type="ECO:0000313" key="3">
    <source>
        <dbReference type="Proteomes" id="UP000265566"/>
    </source>
</evidence>
<evidence type="ECO:0000256" key="1">
    <source>
        <dbReference type="SAM" id="Phobius"/>
    </source>
</evidence>
<dbReference type="EMBL" id="PSQE01000002">
    <property type="protein sequence ID" value="RHN74061.1"/>
    <property type="molecule type" value="Genomic_DNA"/>
</dbReference>
<dbReference type="Gramene" id="rna10010">
    <property type="protein sequence ID" value="RHN74061.1"/>
    <property type="gene ID" value="gene10010"/>
</dbReference>
<proteinExistence type="predicted"/>
<dbReference type="Proteomes" id="UP000265566">
    <property type="component" value="Chromosome 2"/>
</dbReference>
<reference evidence="3" key="1">
    <citation type="journal article" date="2018" name="Nat. Plants">
        <title>Whole-genome landscape of Medicago truncatula symbiotic genes.</title>
        <authorList>
            <person name="Pecrix Y."/>
            <person name="Staton S.E."/>
            <person name="Sallet E."/>
            <person name="Lelandais-Briere C."/>
            <person name="Moreau S."/>
            <person name="Carrere S."/>
            <person name="Blein T."/>
            <person name="Jardinaud M.F."/>
            <person name="Latrasse D."/>
            <person name="Zouine M."/>
            <person name="Zahm M."/>
            <person name="Kreplak J."/>
            <person name="Mayjonade B."/>
            <person name="Satge C."/>
            <person name="Perez M."/>
            <person name="Cauet S."/>
            <person name="Marande W."/>
            <person name="Chantry-Darmon C."/>
            <person name="Lopez-Roques C."/>
            <person name="Bouchez O."/>
            <person name="Berard A."/>
            <person name="Debelle F."/>
            <person name="Munos S."/>
            <person name="Bendahmane A."/>
            <person name="Berges H."/>
            <person name="Niebel A."/>
            <person name="Buitink J."/>
            <person name="Frugier F."/>
            <person name="Benhamed M."/>
            <person name="Crespi M."/>
            <person name="Gouzy J."/>
            <person name="Gamas P."/>
        </authorList>
    </citation>
    <scope>NUCLEOTIDE SEQUENCE [LARGE SCALE GENOMIC DNA]</scope>
    <source>
        <strain evidence="3">cv. Jemalong A17</strain>
    </source>
</reference>
<feature type="transmembrane region" description="Helical" evidence="1">
    <location>
        <begin position="35"/>
        <end position="54"/>
    </location>
</feature>
<name>A0A396JBU7_MEDTR</name>
<sequence>MIDASDDEINTILQEHMQDLKAYHISLYIVSYYQIRVNLLFISLINYFMVITIFL</sequence>
<evidence type="ECO:0008006" key="4">
    <source>
        <dbReference type="Google" id="ProtNLM"/>
    </source>
</evidence>
<protein>
    <recommendedName>
        <fullName evidence="4">Transmembrane protein</fullName>
    </recommendedName>
</protein>
<comment type="caution">
    <text evidence="2">The sequence shown here is derived from an EMBL/GenBank/DDBJ whole genome shotgun (WGS) entry which is preliminary data.</text>
</comment>
<keyword evidence="1" id="KW-0472">Membrane</keyword>
<dbReference type="AlphaFoldDB" id="A0A396JBU7"/>
<evidence type="ECO:0000313" key="2">
    <source>
        <dbReference type="EMBL" id="RHN74061.1"/>
    </source>
</evidence>
<organism evidence="2 3">
    <name type="scientific">Medicago truncatula</name>
    <name type="common">Barrel medic</name>
    <name type="synonym">Medicago tribuloides</name>
    <dbReference type="NCBI Taxonomy" id="3880"/>
    <lineage>
        <taxon>Eukaryota</taxon>
        <taxon>Viridiplantae</taxon>
        <taxon>Streptophyta</taxon>
        <taxon>Embryophyta</taxon>
        <taxon>Tracheophyta</taxon>
        <taxon>Spermatophyta</taxon>
        <taxon>Magnoliopsida</taxon>
        <taxon>eudicotyledons</taxon>
        <taxon>Gunneridae</taxon>
        <taxon>Pentapetalae</taxon>
        <taxon>rosids</taxon>
        <taxon>fabids</taxon>
        <taxon>Fabales</taxon>
        <taxon>Fabaceae</taxon>
        <taxon>Papilionoideae</taxon>
        <taxon>50 kb inversion clade</taxon>
        <taxon>NPAAA clade</taxon>
        <taxon>Hologalegina</taxon>
        <taxon>IRL clade</taxon>
        <taxon>Trifolieae</taxon>
        <taxon>Medicago</taxon>
    </lineage>
</organism>
<keyword evidence="1" id="KW-0812">Transmembrane</keyword>
<keyword evidence="1" id="KW-1133">Transmembrane helix</keyword>